<dbReference type="InterPro" id="IPR036890">
    <property type="entry name" value="HATPase_C_sf"/>
</dbReference>
<sequence>MRGIYWMRLKAWRLLAIGTVIAVYTLLLVVDARFIFSSPSLSLWISFGFSAFVALVFLAVGVLVWLYARDRWVASLLFGSFSVIMIPFAVRTADLFQAHLFGAISGVCSSLGLTLCALLLLRFPRNYFTRWSSARTLTLRLKQVAVWMYVIALVLLCGFALSFSLVHYLWPRGPIWLNVLDLIYAIVVLAGIVTTIVISYVCSESLRERQQIRLFVWGVALAFTPVLILSILPEALNLPGIRAGWSTLTIVCLPLSLGYSILRYQILVFDAYIRRAVAWIVGVVGLVMLGCVLIALCNKVFMGMLASFAFGLASLTAITAPVVWWLAKVVTERVFFSEVLHYRRLIAEPTLLSDEILDLDEISRLLTLAAIHTFETSHVCLFVLDESCGCYYVYPALKDDPGDEARRLLARVLIEKLRPQTCGEVDWLETQWPAVEHIASARRPSLLYELLREKIGASFGLRRYVVTTMPLGSEAMLLAPIRVQGKMIGLLVLGERDDLQQYAGPDFEAVQMLLGRFSPVLETARLYGRANQHAALLNSLYSVSTLPGSAFQSIEEIAAVYAAVASEATMSRAEMWLFDEAQGLLRLVISSGSGPHIADEAYLRPAQWYDWAPWFYAGESSQEGQSSIAYMPSCLSLVPHFPFAWLPLQRGEQRLGILVLTYWRPHCFMREEMRVLQMFASQCAASLENARITIELREACERQKELDRLKDQFIMTASHELRTPLTAIQGYIELLSEYNSTLSVEARGNFIAKAHRGCDELALLVGNIMDASRVRIDAENIKLIPVLLRESIMYVLEILEAICKREKRRISLSVSPELCVMADDMRLRQVLLNLVSNALKYSPPETDIEIAVIEDDTWVIVSVRDYGAGVPPSDQPRLFERFVRLDRDMNSPVRGAGLGLYICKQLVGAMGGQIWIESSGVGGEGSTFAFTLKRTPSNLQVSDQKRQESDLTI</sequence>
<dbReference type="Pfam" id="PF00512">
    <property type="entry name" value="HisKA"/>
    <property type="match status" value="1"/>
</dbReference>
<dbReference type="PANTHER" id="PTHR43711">
    <property type="entry name" value="TWO-COMPONENT HISTIDINE KINASE"/>
    <property type="match status" value="1"/>
</dbReference>
<dbReference type="Pfam" id="PF02518">
    <property type="entry name" value="HATPase_c"/>
    <property type="match status" value="1"/>
</dbReference>
<dbReference type="SUPFAM" id="SSF47384">
    <property type="entry name" value="Homodimeric domain of signal transducing histidine kinase"/>
    <property type="match status" value="1"/>
</dbReference>
<accession>A0A4P6K249</accession>
<dbReference type="SUPFAM" id="SSF55781">
    <property type="entry name" value="GAF domain-like"/>
    <property type="match status" value="2"/>
</dbReference>
<feature type="transmembrane region" description="Helical" evidence="7">
    <location>
        <begin position="276"/>
        <end position="296"/>
    </location>
</feature>
<evidence type="ECO:0000256" key="4">
    <source>
        <dbReference type="ARBA" id="ARBA00022679"/>
    </source>
</evidence>
<dbReference type="SMART" id="SM00387">
    <property type="entry name" value="HATPase_c"/>
    <property type="match status" value="1"/>
</dbReference>
<dbReference type="RefSeq" id="WP_129893268.1">
    <property type="nucleotide sequence ID" value="NZ_CP035758.1"/>
</dbReference>
<keyword evidence="5" id="KW-0418">Kinase</keyword>
<dbReference type="FunFam" id="3.30.565.10:FF:000006">
    <property type="entry name" value="Sensor histidine kinase WalK"/>
    <property type="match status" value="1"/>
</dbReference>
<dbReference type="SUPFAM" id="SSF55874">
    <property type="entry name" value="ATPase domain of HSP90 chaperone/DNA topoisomerase II/histidine kinase"/>
    <property type="match status" value="1"/>
</dbReference>
<evidence type="ECO:0000313" key="9">
    <source>
        <dbReference type="EMBL" id="QBD82199.1"/>
    </source>
</evidence>
<keyword evidence="7" id="KW-0472">Membrane</keyword>
<dbReference type="OrthoDB" id="136977at2"/>
<organism evidence="9 10">
    <name type="scientific">Ktedonosporobacter rubrisoli</name>
    <dbReference type="NCBI Taxonomy" id="2509675"/>
    <lineage>
        <taxon>Bacteria</taxon>
        <taxon>Bacillati</taxon>
        <taxon>Chloroflexota</taxon>
        <taxon>Ktedonobacteria</taxon>
        <taxon>Ktedonobacterales</taxon>
        <taxon>Ktedonosporobacteraceae</taxon>
        <taxon>Ktedonosporobacter</taxon>
    </lineage>
</organism>
<dbReference type="InterPro" id="IPR036097">
    <property type="entry name" value="HisK_dim/P_sf"/>
</dbReference>
<keyword evidence="10" id="KW-1185">Reference proteome</keyword>
<dbReference type="InterPro" id="IPR004358">
    <property type="entry name" value="Sig_transdc_His_kin-like_C"/>
</dbReference>
<dbReference type="EMBL" id="CP035758">
    <property type="protein sequence ID" value="QBD82199.1"/>
    <property type="molecule type" value="Genomic_DNA"/>
</dbReference>
<evidence type="ECO:0000256" key="7">
    <source>
        <dbReference type="SAM" id="Phobius"/>
    </source>
</evidence>
<keyword evidence="6" id="KW-0902">Two-component regulatory system</keyword>
<dbReference type="PANTHER" id="PTHR43711:SF31">
    <property type="entry name" value="HISTIDINE KINASE"/>
    <property type="match status" value="1"/>
</dbReference>
<dbReference type="KEGG" id="kbs:EPA93_41960"/>
<keyword evidence="3" id="KW-0597">Phosphoprotein</keyword>
<feature type="transmembrane region" description="Helical" evidence="7">
    <location>
        <begin position="72"/>
        <end position="90"/>
    </location>
</feature>
<dbReference type="InterPro" id="IPR029016">
    <property type="entry name" value="GAF-like_dom_sf"/>
</dbReference>
<feature type="transmembrane region" description="Helical" evidence="7">
    <location>
        <begin position="42"/>
        <end position="65"/>
    </location>
</feature>
<dbReference type="Gene3D" id="3.30.565.10">
    <property type="entry name" value="Histidine kinase-like ATPase, C-terminal domain"/>
    <property type="match status" value="1"/>
</dbReference>
<evidence type="ECO:0000256" key="2">
    <source>
        <dbReference type="ARBA" id="ARBA00012438"/>
    </source>
</evidence>
<gene>
    <name evidence="9" type="ORF">EPA93_41960</name>
</gene>
<feature type="transmembrane region" description="Helical" evidence="7">
    <location>
        <begin position="214"/>
        <end position="232"/>
    </location>
</feature>
<dbReference type="Gene3D" id="1.10.287.130">
    <property type="match status" value="1"/>
</dbReference>
<evidence type="ECO:0000313" key="10">
    <source>
        <dbReference type="Proteomes" id="UP000290365"/>
    </source>
</evidence>
<reference evidence="9 10" key="1">
    <citation type="submission" date="2019-01" db="EMBL/GenBank/DDBJ databases">
        <title>Ktedonosporobacter rubrisoli SCAWS-G2.</title>
        <authorList>
            <person name="Huang Y."/>
            <person name="Yan B."/>
        </authorList>
    </citation>
    <scope>NUCLEOTIDE SEQUENCE [LARGE SCALE GENOMIC DNA]</scope>
    <source>
        <strain evidence="9 10">SCAWS-G2</strain>
    </source>
</reference>
<keyword evidence="7" id="KW-0812">Transmembrane</keyword>
<evidence type="ECO:0000256" key="3">
    <source>
        <dbReference type="ARBA" id="ARBA00022553"/>
    </source>
</evidence>
<keyword evidence="4" id="KW-0808">Transferase</keyword>
<dbReference type="InterPro" id="IPR003594">
    <property type="entry name" value="HATPase_dom"/>
</dbReference>
<protein>
    <recommendedName>
        <fullName evidence="2">histidine kinase</fullName>
        <ecNumber evidence="2">2.7.13.3</ecNumber>
    </recommendedName>
</protein>
<proteinExistence type="predicted"/>
<dbReference type="SMART" id="SM00388">
    <property type="entry name" value="HisKA"/>
    <property type="match status" value="1"/>
</dbReference>
<dbReference type="Proteomes" id="UP000290365">
    <property type="component" value="Chromosome"/>
</dbReference>
<evidence type="ECO:0000256" key="1">
    <source>
        <dbReference type="ARBA" id="ARBA00000085"/>
    </source>
</evidence>
<dbReference type="InterPro" id="IPR003018">
    <property type="entry name" value="GAF"/>
</dbReference>
<dbReference type="CDD" id="cd00082">
    <property type="entry name" value="HisKA"/>
    <property type="match status" value="1"/>
</dbReference>
<dbReference type="PRINTS" id="PR00344">
    <property type="entry name" value="BCTRLSENSOR"/>
</dbReference>
<evidence type="ECO:0000256" key="6">
    <source>
        <dbReference type="ARBA" id="ARBA00023012"/>
    </source>
</evidence>
<feature type="domain" description="Histidine kinase" evidence="8">
    <location>
        <begin position="716"/>
        <end position="936"/>
    </location>
</feature>
<keyword evidence="7" id="KW-1133">Transmembrane helix</keyword>
<dbReference type="EC" id="2.7.13.3" evidence="2"/>
<comment type="catalytic activity">
    <reaction evidence="1">
        <text>ATP + protein L-histidine = ADP + protein N-phospho-L-histidine.</text>
        <dbReference type="EC" id="2.7.13.3"/>
    </reaction>
</comment>
<dbReference type="CDD" id="cd00075">
    <property type="entry name" value="HATPase"/>
    <property type="match status" value="1"/>
</dbReference>
<feature type="transmembrane region" description="Helical" evidence="7">
    <location>
        <begin position="96"/>
        <end position="123"/>
    </location>
</feature>
<feature type="transmembrane region" description="Helical" evidence="7">
    <location>
        <begin position="144"/>
        <end position="170"/>
    </location>
</feature>
<dbReference type="AlphaFoldDB" id="A0A4P6K249"/>
<dbReference type="Gene3D" id="3.30.450.40">
    <property type="match status" value="2"/>
</dbReference>
<dbReference type="InterPro" id="IPR050736">
    <property type="entry name" value="Sensor_HK_Regulatory"/>
</dbReference>
<name>A0A4P6K249_KTERU</name>
<dbReference type="InterPro" id="IPR005467">
    <property type="entry name" value="His_kinase_dom"/>
</dbReference>
<evidence type="ECO:0000256" key="5">
    <source>
        <dbReference type="ARBA" id="ARBA00022777"/>
    </source>
</evidence>
<dbReference type="GO" id="GO:0000155">
    <property type="term" value="F:phosphorelay sensor kinase activity"/>
    <property type="evidence" value="ECO:0007669"/>
    <property type="project" value="InterPro"/>
</dbReference>
<dbReference type="Pfam" id="PF01590">
    <property type="entry name" value="GAF"/>
    <property type="match status" value="1"/>
</dbReference>
<dbReference type="PROSITE" id="PS50109">
    <property type="entry name" value="HIS_KIN"/>
    <property type="match status" value="1"/>
</dbReference>
<feature type="transmembrane region" description="Helical" evidence="7">
    <location>
        <begin position="302"/>
        <end position="327"/>
    </location>
</feature>
<dbReference type="SMART" id="SM00065">
    <property type="entry name" value="GAF"/>
    <property type="match status" value="2"/>
</dbReference>
<dbReference type="InterPro" id="IPR003661">
    <property type="entry name" value="HisK_dim/P_dom"/>
</dbReference>
<evidence type="ECO:0000259" key="8">
    <source>
        <dbReference type="PROSITE" id="PS50109"/>
    </source>
</evidence>
<feature type="transmembrane region" description="Helical" evidence="7">
    <location>
        <begin position="182"/>
        <end position="202"/>
    </location>
</feature>
<feature type="transmembrane region" description="Helical" evidence="7">
    <location>
        <begin position="12"/>
        <end position="36"/>
    </location>
</feature>